<name>A0ABP9WB72_9DEIO</name>
<evidence type="ECO:0008006" key="3">
    <source>
        <dbReference type="Google" id="ProtNLM"/>
    </source>
</evidence>
<dbReference type="Gene3D" id="3.90.1140.10">
    <property type="entry name" value="Cyclic phosphodiesterase"/>
    <property type="match status" value="1"/>
</dbReference>
<comment type="caution">
    <text evidence="1">The sequence shown here is derived from an EMBL/GenBank/DDBJ whole genome shotgun (WGS) entry which is preliminary data.</text>
</comment>
<evidence type="ECO:0000313" key="2">
    <source>
        <dbReference type="Proteomes" id="UP001401887"/>
    </source>
</evidence>
<dbReference type="Proteomes" id="UP001401887">
    <property type="component" value="Unassembled WGS sequence"/>
</dbReference>
<dbReference type="RefSeq" id="WP_345465531.1">
    <property type="nucleotide sequence ID" value="NZ_BAABRP010000009.1"/>
</dbReference>
<gene>
    <name evidence="1" type="ORF">Dcar01_02455</name>
</gene>
<accession>A0ABP9WB72</accession>
<dbReference type="EMBL" id="BAABRP010000009">
    <property type="protein sequence ID" value="GAA5513710.1"/>
    <property type="molecule type" value="Genomic_DNA"/>
</dbReference>
<sequence>MTDPRHGTRFGVYLCPPAGDPYYELGSGLLGFDVRAGREVALPDFLRPEWQTEAGPYGLHLTVVEGFYTDPAWWPQIEAEVRACLACLTPGAVLTLTGGRVEAWDDGATWVHRLDASGALLVLHTLLLARLARFVTASPFAGQVAAGKYAEPFQQARLRLLHTPRGLDSWQPHFTLVQPYGGPDPAGLRARLEALTAPHHAQTFRSVALFEKRAGEERWRVRADLPLGTVPPPGRRGTPQTA</sequence>
<reference evidence="1 2" key="1">
    <citation type="submission" date="2024-02" db="EMBL/GenBank/DDBJ databases">
        <title>Deinococcus carri NBRC 110142.</title>
        <authorList>
            <person name="Ichikawa N."/>
            <person name="Katano-Makiyama Y."/>
            <person name="Hidaka K."/>
        </authorList>
    </citation>
    <scope>NUCLEOTIDE SEQUENCE [LARGE SCALE GENOMIC DNA]</scope>
    <source>
        <strain evidence="1 2">NBRC 110142</strain>
    </source>
</reference>
<organism evidence="1 2">
    <name type="scientific">Deinococcus carri</name>
    <dbReference type="NCBI Taxonomy" id="1211323"/>
    <lineage>
        <taxon>Bacteria</taxon>
        <taxon>Thermotogati</taxon>
        <taxon>Deinococcota</taxon>
        <taxon>Deinococci</taxon>
        <taxon>Deinococcales</taxon>
        <taxon>Deinococcaceae</taxon>
        <taxon>Deinococcus</taxon>
    </lineage>
</organism>
<evidence type="ECO:0000313" key="1">
    <source>
        <dbReference type="EMBL" id="GAA5513710.1"/>
    </source>
</evidence>
<keyword evidence="2" id="KW-1185">Reference proteome</keyword>
<proteinExistence type="predicted"/>
<protein>
    <recommendedName>
        <fullName evidence="3">2'-5' RNA ligase</fullName>
    </recommendedName>
</protein>